<evidence type="ECO:0000313" key="6">
    <source>
        <dbReference type="Proteomes" id="UP000023152"/>
    </source>
</evidence>
<dbReference type="EMBL" id="ASPP01003281">
    <property type="protein sequence ID" value="ETO33584.1"/>
    <property type="molecule type" value="Genomic_DNA"/>
</dbReference>
<dbReference type="PANTHER" id="PTHR38149:SF1">
    <property type="entry name" value="ATPASE"/>
    <property type="match status" value="1"/>
</dbReference>
<dbReference type="InterPro" id="IPR019195">
    <property type="entry name" value="ABC_ATPase_put"/>
</dbReference>
<dbReference type="OrthoDB" id="952at2759"/>
<feature type="domain" description="ATPase of the ABC class C-terminal" evidence="2">
    <location>
        <begin position="319"/>
        <end position="517"/>
    </location>
</feature>
<dbReference type="InterPro" id="IPR046833">
    <property type="entry name" value="ABC_N"/>
</dbReference>
<feature type="compositionally biased region" description="Polar residues" evidence="1">
    <location>
        <begin position="129"/>
        <end position="138"/>
    </location>
</feature>
<feature type="domain" description="ATPase of the ABC class N-terminal" evidence="3">
    <location>
        <begin position="55"/>
        <end position="181"/>
    </location>
</feature>
<evidence type="ECO:0000313" key="5">
    <source>
        <dbReference type="EMBL" id="ETO33584.1"/>
    </source>
</evidence>
<evidence type="ECO:0000259" key="2">
    <source>
        <dbReference type="Pfam" id="PF09818"/>
    </source>
</evidence>
<dbReference type="Pfam" id="PF20446">
    <property type="entry name" value="ABC_N"/>
    <property type="match status" value="1"/>
</dbReference>
<gene>
    <name evidence="5" type="ORF">RFI_03517</name>
</gene>
<dbReference type="OMA" id="IRDRRMQ"/>
<feature type="compositionally biased region" description="Low complexity" evidence="1">
    <location>
        <begin position="114"/>
        <end position="128"/>
    </location>
</feature>
<sequence>MFKQVVKCISNLRRFLAMSYNWGKRPYSQYSYEFNNRTEKIHGYGKDIGQRNTKEDLQQQLRSYENKPYNFYKDLKGTEWYFDDFSLYFDYIQSDPFAPPSLLRVRMRLSSTNLPLNNKQTTNNKQTNSVCRQNQYNTNKEEEEEVEEEERYAGWSLPKGGKLCIDEPDQYVLERTSVTIELEKKEDKGEDKSKDKKKAQAQAQEETEDMEKPGKGWLEVRYQAVKRQIDEKDAEFEMHVKSVENEEYLREVMLPKWKAIAFIRDGSILPRASGVSNLPLPLDKAIPFVVDKQDVLYREVELPNPIPMLCYKDRNDGSFEFEKRLTKTISGLIIPFGITLIVGGGFHGKTTLLSCIEFGVYNHTVGDGRECCVSDPTVSKIRAEDGRSIAGNATKAFSCTNASGSTSQAANICEALEIGSRCLLLDEDTCATNFMVRDITMEKLVGSSKEPITPFISKVRCLYNELNVSSVLVIGGLGSYFHVADQVIMMESYVPKNVTQKAMEIVGQKQMNIDTEEKIADGNDTTLIGLPQFNSFGSLSNRTPDSRTINANQKKALKSELYVVKEKTILFGWEEIDVSAVSQIVEMSQSNTIGYCIAYLHRHYMESRKMNMKALMQKMQKDLDERGLDALSNVSYNVQYSGKLVRPRIFEIAASLNRLRTLKRFTKLSGVNKKQKMFHVQLQKELENLCLECEFYSDRVSLIILM</sequence>
<evidence type="ECO:0000256" key="1">
    <source>
        <dbReference type="SAM" id="MobiDB-lite"/>
    </source>
</evidence>
<feature type="domain" description="MRB1590-like C-terminal" evidence="4">
    <location>
        <begin position="567"/>
        <end position="663"/>
    </location>
</feature>
<dbReference type="Proteomes" id="UP000023152">
    <property type="component" value="Unassembled WGS sequence"/>
</dbReference>
<dbReference type="InterPro" id="IPR046834">
    <property type="entry name" value="ABC_ATPase_C"/>
</dbReference>
<feature type="region of interest" description="Disordered" evidence="1">
    <location>
        <begin position="114"/>
        <end position="148"/>
    </location>
</feature>
<keyword evidence="6" id="KW-1185">Reference proteome</keyword>
<feature type="domain" description="ATPase of the ABC class C-terminal" evidence="2">
    <location>
        <begin position="234"/>
        <end position="304"/>
    </location>
</feature>
<evidence type="ECO:0000259" key="4">
    <source>
        <dbReference type="Pfam" id="PF21117"/>
    </source>
</evidence>
<dbReference type="Pfam" id="PF09818">
    <property type="entry name" value="ABC_ATPase"/>
    <property type="match status" value="2"/>
</dbReference>
<dbReference type="Pfam" id="PF21117">
    <property type="entry name" value="MRB1590_C"/>
    <property type="match status" value="1"/>
</dbReference>
<feature type="region of interest" description="Disordered" evidence="1">
    <location>
        <begin position="184"/>
        <end position="212"/>
    </location>
</feature>
<reference evidence="5 6" key="1">
    <citation type="journal article" date="2013" name="Curr. Biol.">
        <title>The Genome of the Foraminiferan Reticulomyxa filosa.</title>
        <authorList>
            <person name="Glockner G."/>
            <person name="Hulsmann N."/>
            <person name="Schleicher M."/>
            <person name="Noegel A.A."/>
            <person name="Eichinger L."/>
            <person name="Gallinger C."/>
            <person name="Pawlowski J."/>
            <person name="Sierra R."/>
            <person name="Euteneuer U."/>
            <person name="Pillet L."/>
            <person name="Moustafa A."/>
            <person name="Platzer M."/>
            <person name="Groth M."/>
            <person name="Szafranski K."/>
            <person name="Schliwa M."/>
        </authorList>
    </citation>
    <scope>NUCLEOTIDE SEQUENCE [LARGE SCALE GENOMIC DNA]</scope>
</reference>
<proteinExistence type="predicted"/>
<dbReference type="PANTHER" id="PTHR38149">
    <property type="entry name" value="ATPASE"/>
    <property type="match status" value="1"/>
</dbReference>
<protein>
    <recommendedName>
        <fullName evidence="7">ATPase</fullName>
    </recommendedName>
</protein>
<comment type="caution">
    <text evidence="5">The sequence shown here is derived from an EMBL/GenBank/DDBJ whole genome shotgun (WGS) entry which is preliminary data.</text>
</comment>
<evidence type="ECO:0008006" key="7">
    <source>
        <dbReference type="Google" id="ProtNLM"/>
    </source>
</evidence>
<accession>X6P668</accession>
<evidence type="ECO:0000259" key="3">
    <source>
        <dbReference type="Pfam" id="PF20446"/>
    </source>
</evidence>
<name>X6P668_RETFI</name>
<dbReference type="AlphaFoldDB" id="X6P668"/>
<dbReference type="InterPro" id="IPR049069">
    <property type="entry name" value="MRB1590-like_C"/>
</dbReference>
<feature type="compositionally biased region" description="Basic and acidic residues" evidence="1">
    <location>
        <begin position="184"/>
        <end position="194"/>
    </location>
</feature>
<organism evidence="5 6">
    <name type="scientific">Reticulomyxa filosa</name>
    <dbReference type="NCBI Taxonomy" id="46433"/>
    <lineage>
        <taxon>Eukaryota</taxon>
        <taxon>Sar</taxon>
        <taxon>Rhizaria</taxon>
        <taxon>Retaria</taxon>
        <taxon>Foraminifera</taxon>
        <taxon>Monothalamids</taxon>
        <taxon>Reticulomyxidae</taxon>
        <taxon>Reticulomyxa</taxon>
    </lineage>
</organism>